<protein>
    <submittedName>
        <fullName evidence="1">Uncharacterized protein</fullName>
    </submittedName>
</protein>
<reference evidence="1 2" key="1">
    <citation type="journal article" date="2023" name="Plants (Basel)">
        <title>Bridging the Gap: Combining Genomics and Transcriptomics Approaches to Understand Stylosanthes scabra, an Orphan Legume from the Brazilian Caatinga.</title>
        <authorList>
            <person name="Ferreira-Neto J.R.C."/>
            <person name="da Silva M.D."/>
            <person name="Binneck E."/>
            <person name="de Melo N.F."/>
            <person name="da Silva R.H."/>
            <person name="de Melo A.L.T.M."/>
            <person name="Pandolfi V."/>
            <person name="Bustamante F.O."/>
            <person name="Brasileiro-Vidal A.C."/>
            <person name="Benko-Iseppon A.M."/>
        </authorList>
    </citation>
    <scope>NUCLEOTIDE SEQUENCE [LARGE SCALE GENOMIC DNA]</scope>
    <source>
        <tissue evidence="1">Leaves</tissue>
    </source>
</reference>
<evidence type="ECO:0000313" key="1">
    <source>
        <dbReference type="EMBL" id="MED6147159.1"/>
    </source>
</evidence>
<dbReference type="PANTHER" id="PTHR47165">
    <property type="entry name" value="OS03G0429900 PROTEIN"/>
    <property type="match status" value="1"/>
</dbReference>
<dbReference type="SUPFAM" id="SSF50249">
    <property type="entry name" value="Nucleic acid-binding proteins"/>
    <property type="match status" value="2"/>
</dbReference>
<dbReference type="PANTHER" id="PTHR47165:SF4">
    <property type="entry name" value="OS03G0429900 PROTEIN"/>
    <property type="match status" value="1"/>
</dbReference>
<dbReference type="Gene3D" id="2.40.50.140">
    <property type="entry name" value="Nucleic acid-binding proteins"/>
    <property type="match status" value="2"/>
</dbReference>
<evidence type="ECO:0000313" key="2">
    <source>
        <dbReference type="Proteomes" id="UP001341840"/>
    </source>
</evidence>
<sequence length="447" mass="50402">MAMSYDLLSKLDESSESQSSYNIKVRVLKKWSIAQSEDKYQKPMLEMVLMDSERDTQMKLVNDINFPKTIFNFVPNEAILSHGNAQSHLIDVMGLLTGKGNTIEFMRNRKTCIYVVLELDDMKGNGKVRCTLWEEFATQIVKHIEEQPTSEYVIIMQFGVMGVSNTNYNTILLINPDLDVAKEFRQSVMMSNIPVSSMLLHISTEPPYSLQEDLLHNCVYKSVSQLNDSLENGNFATLGTVMDIDAKNGWWYKSCKYSINLKVADETETASFVVYDKEATKFLGLSASDLRVAQLTRGGIKEDYPSKIGGFLNKRFIFKVSVKLEDMNAFQPCKIVVLKLCADPPMIAAFIEHHKIFEQHVPLEMSELLSLTTQSEVASKNESNTNSAYLNTGGGGDTLCTPKRALFSREFSKDLADEYLNSTEHSSSKSRKIVMEKEVIPAEEDVA</sequence>
<dbReference type="InterPro" id="IPR012340">
    <property type="entry name" value="NA-bd_OB-fold"/>
</dbReference>
<accession>A0ABU6TEJ9</accession>
<comment type="caution">
    <text evidence="1">The sequence shown here is derived from an EMBL/GenBank/DDBJ whole genome shotgun (WGS) entry which is preliminary data.</text>
</comment>
<organism evidence="1 2">
    <name type="scientific">Stylosanthes scabra</name>
    <dbReference type="NCBI Taxonomy" id="79078"/>
    <lineage>
        <taxon>Eukaryota</taxon>
        <taxon>Viridiplantae</taxon>
        <taxon>Streptophyta</taxon>
        <taxon>Embryophyta</taxon>
        <taxon>Tracheophyta</taxon>
        <taxon>Spermatophyta</taxon>
        <taxon>Magnoliopsida</taxon>
        <taxon>eudicotyledons</taxon>
        <taxon>Gunneridae</taxon>
        <taxon>Pentapetalae</taxon>
        <taxon>rosids</taxon>
        <taxon>fabids</taxon>
        <taxon>Fabales</taxon>
        <taxon>Fabaceae</taxon>
        <taxon>Papilionoideae</taxon>
        <taxon>50 kb inversion clade</taxon>
        <taxon>dalbergioids sensu lato</taxon>
        <taxon>Dalbergieae</taxon>
        <taxon>Pterocarpus clade</taxon>
        <taxon>Stylosanthes</taxon>
    </lineage>
</organism>
<dbReference type="EMBL" id="JASCZI010090851">
    <property type="protein sequence ID" value="MED6147159.1"/>
    <property type="molecule type" value="Genomic_DNA"/>
</dbReference>
<name>A0ABU6TEJ9_9FABA</name>
<gene>
    <name evidence="1" type="ORF">PIB30_041488</name>
</gene>
<keyword evidence="2" id="KW-1185">Reference proteome</keyword>
<dbReference type="Proteomes" id="UP001341840">
    <property type="component" value="Unassembled WGS sequence"/>
</dbReference>
<proteinExistence type="predicted"/>